<name>A0A450SAB1_9GAMM</name>
<evidence type="ECO:0000313" key="3">
    <source>
        <dbReference type="EMBL" id="VFJ48621.1"/>
    </source>
</evidence>
<dbReference type="Gene3D" id="2.40.128.20">
    <property type="match status" value="1"/>
</dbReference>
<organism evidence="4">
    <name type="scientific">Candidatus Kentrum sp. FM</name>
    <dbReference type="NCBI Taxonomy" id="2126340"/>
    <lineage>
        <taxon>Bacteria</taxon>
        <taxon>Pseudomonadati</taxon>
        <taxon>Pseudomonadota</taxon>
        <taxon>Gammaproteobacteria</taxon>
        <taxon>Candidatus Kentrum</taxon>
    </lineage>
</organism>
<feature type="domain" description="Molybdenum cofactor biosynthesis protein F N-terminal" evidence="1">
    <location>
        <begin position="14"/>
        <end position="116"/>
    </location>
</feature>
<evidence type="ECO:0000259" key="1">
    <source>
        <dbReference type="Pfam" id="PF10703"/>
    </source>
</evidence>
<evidence type="ECO:0000259" key="2">
    <source>
        <dbReference type="Pfam" id="PF17409"/>
    </source>
</evidence>
<feature type="domain" description="MoaF C-terminal" evidence="2">
    <location>
        <begin position="158"/>
        <end position="264"/>
    </location>
</feature>
<protein>
    <submittedName>
        <fullName evidence="4">Molybdenum cofactor biosynthesis protein F</fullName>
    </submittedName>
</protein>
<dbReference type="EMBL" id="CAADFL010000333">
    <property type="protein sequence ID" value="VFK14654.1"/>
    <property type="molecule type" value="Genomic_DNA"/>
</dbReference>
<proteinExistence type="predicted"/>
<dbReference type="AlphaFoldDB" id="A0A450SAB1"/>
<dbReference type="EMBL" id="CAADEZ010000061">
    <property type="protein sequence ID" value="VFJ48621.1"/>
    <property type="molecule type" value="Genomic_DNA"/>
</dbReference>
<evidence type="ECO:0000313" key="4">
    <source>
        <dbReference type="EMBL" id="VFJ48993.1"/>
    </source>
</evidence>
<reference evidence="4" key="1">
    <citation type="submission" date="2019-02" db="EMBL/GenBank/DDBJ databases">
        <authorList>
            <person name="Gruber-Vodicka R. H."/>
            <person name="Seah K. B. B."/>
        </authorList>
    </citation>
    <scope>NUCLEOTIDE SEQUENCE</scope>
    <source>
        <strain evidence="3">BECK_BZ163</strain>
        <strain evidence="5">BECK_BZ164</strain>
        <strain evidence="4">BECK_BZ165</strain>
    </source>
</reference>
<sequence>MTSDDKDWLRLMLALESLEEGFDEHRPPLTDKLAGRKFQLYPEGEDENIFIHFKDASQAEWHPDNKPSNTEHYEAMEVRPDIFFVDWVSHADPKKSLSIVLDLVSRESTLLWSQLPSAEDARADLFERIKRTNDLSAVKTRIVHGGIDGERTKNLHGRTTELVGKRLQHTYSSTHAFEHIYLNERLFCWQSLMGPDKGLADTEPVDYIKIADNLYLFSWRERIVPWVGIVLIDLLQMRTAGKVFYGDIVDPDRVTNYTVGARVSFS</sequence>
<dbReference type="EMBL" id="CAADFA010000065">
    <property type="protein sequence ID" value="VFJ48993.1"/>
    <property type="molecule type" value="Genomic_DNA"/>
</dbReference>
<dbReference type="InterPro" id="IPR012674">
    <property type="entry name" value="Calycin"/>
</dbReference>
<dbReference type="InterPro" id="IPR024724">
    <property type="entry name" value="MoaF_N"/>
</dbReference>
<accession>A0A450SAB1</accession>
<gene>
    <name evidence="3" type="ORF">BECKFM1743A_GA0114220_1006115</name>
    <name evidence="5" type="ORF">BECKFM1743B_GA0114221_103333</name>
    <name evidence="4" type="ORF">BECKFM1743C_GA0114222_1006515</name>
</gene>
<dbReference type="Pfam" id="PF17409">
    <property type="entry name" value="MoaF_C"/>
    <property type="match status" value="1"/>
</dbReference>
<evidence type="ECO:0000313" key="5">
    <source>
        <dbReference type="EMBL" id="VFK14654.1"/>
    </source>
</evidence>
<dbReference type="InterPro" id="IPR035348">
    <property type="entry name" value="MoaF_C"/>
</dbReference>
<dbReference type="Pfam" id="PF10703">
    <property type="entry name" value="MoaF"/>
    <property type="match status" value="1"/>
</dbReference>